<dbReference type="SMART" id="SM00822">
    <property type="entry name" value="PKS_KR"/>
    <property type="match status" value="1"/>
</dbReference>
<sequence>MNLSGNTVVITGGASGIGLALAERFIHAGNQVIICGRREEKLAEAKAKFPELHTRVCDLSEEREREALYQWVRENFPQTNLLINNAGIQQRVSLLEPNRDWTYYQQEIKINLEAPIHLSMLFMPLLSANKNATIINISSGLAFTPGAFAPIYSATKAALHSFSMSLRHQVSKSNIEVIEVAPPAVNTDLGGPGLHTFGVPLDEFADAVFQGLRNGNQEIGYGTSEKALRMSRDEIDKAFHQMNNRR</sequence>
<evidence type="ECO:0000259" key="4">
    <source>
        <dbReference type="SMART" id="SM00822"/>
    </source>
</evidence>
<keyword evidence="6" id="KW-1185">Reference proteome</keyword>
<dbReference type="CDD" id="cd05370">
    <property type="entry name" value="SDR_c2"/>
    <property type="match status" value="1"/>
</dbReference>
<evidence type="ECO:0000313" key="5">
    <source>
        <dbReference type="EMBL" id="MBC9785167.1"/>
    </source>
</evidence>
<feature type="domain" description="Ketoreductase" evidence="4">
    <location>
        <begin position="6"/>
        <end position="181"/>
    </location>
</feature>
<dbReference type="InterPro" id="IPR057326">
    <property type="entry name" value="KR_dom"/>
</dbReference>
<dbReference type="Gene3D" id="3.40.50.720">
    <property type="entry name" value="NAD(P)-binding Rossmann-like Domain"/>
    <property type="match status" value="1"/>
</dbReference>
<dbReference type="SUPFAM" id="SSF51735">
    <property type="entry name" value="NAD(P)-binding Rossmann-fold domains"/>
    <property type="match status" value="1"/>
</dbReference>
<comment type="caution">
    <text evidence="5">The sequence shown here is derived from an EMBL/GenBank/DDBJ whole genome shotgun (WGS) entry which is preliminary data.</text>
</comment>
<gene>
    <name evidence="5" type="ORF">H1S01_11670</name>
</gene>
<dbReference type="PROSITE" id="PS00061">
    <property type="entry name" value="ADH_SHORT"/>
    <property type="match status" value="1"/>
</dbReference>
<organism evidence="5 6">
    <name type="scientific">Heliobacterium chlorum</name>
    <dbReference type="NCBI Taxonomy" id="2698"/>
    <lineage>
        <taxon>Bacteria</taxon>
        <taxon>Bacillati</taxon>
        <taxon>Bacillota</taxon>
        <taxon>Clostridia</taxon>
        <taxon>Eubacteriales</taxon>
        <taxon>Heliobacteriaceae</taxon>
        <taxon>Heliobacterium</taxon>
    </lineage>
</organism>
<dbReference type="RefSeq" id="WP_188040661.1">
    <property type="nucleotide sequence ID" value="NZ_JACVHF010000011.1"/>
</dbReference>
<dbReference type="Proteomes" id="UP000617402">
    <property type="component" value="Unassembled WGS sequence"/>
</dbReference>
<comment type="similarity">
    <text evidence="1 3">Belongs to the short-chain dehydrogenases/reductases (SDR) family.</text>
</comment>
<protein>
    <submittedName>
        <fullName evidence="5">SDR family NAD(P)-dependent oxidoreductase</fullName>
    </submittedName>
</protein>
<dbReference type="PANTHER" id="PTHR44196:SF1">
    <property type="entry name" value="DEHYDROGENASE_REDUCTASE SDR FAMILY MEMBER 7B"/>
    <property type="match status" value="1"/>
</dbReference>
<evidence type="ECO:0000256" key="3">
    <source>
        <dbReference type="RuleBase" id="RU000363"/>
    </source>
</evidence>
<dbReference type="PRINTS" id="PR00080">
    <property type="entry name" value="SDRFAMILY"/>
</dbReference>
<accession>A0ABR7T512</accession>
<reference evidence="5 6" key="1">
    <citation type="submission" date="2020-07" db="EMBL/GenBank/DDBJ databases">
        <title>Draft whole-genome sequence of Heliobacterium chlorum DSM 3682, type strain.</title>
        <authorList>
            <person name="Kyndt J.A."/>
            <person name="Meyer T.E."/>
            <person name="Imhoff J.F."/>
        </authorList>
    </citation>
    <scope>NUCLEOTIDE SEQUENCE [LARGE SCALE GENOMIC DNA]</scope>
    <source>
        <strain evidence="5 6">DSM 3682</strain>
    </source>
</reference>
<dbReference type="EMBL" id="JACVHF010000011">
    <property type="protein sequence ID" value="MBC9785167.1"/>
    <property type="molecule type" value="Genomic_DNA"/>
</dbReference>
<dbReference type="Pfam" id="PF00106">
    <property type="entry name" value="adh_short"/>
    <property type="match status" value="1"/>
</dbReference>
<dbReference type="PANTHER" id="PTHR44196">
    <property type="entry name" value="DEHYDROGENASE/REDUCTASE SDR FAMILY MEMBER 7B"/>
    <property type="match status" value="1"/>
</dbReference>
<proteinExistence type="inferred from homology"/>
<evidence type="ECO:0000256" key="1">
    <source>
        <dbReference type="ARBA" id="ARBA00006484"/>
    </source>
</evidence>
<dbReference type="InterPro" id="IPR002347">
    <property type="entry name" value="SDR_fam"/>
</dbReference>
<keyword evidence="2" id="KW-0560">Oxidoreductase</keyword>
<dbReference type="InterPro" id="IPR020904">
    <property type="entry name" value="Sc_DH/Rdtase_CS"/>
</dbReference>
<evidence type="ECO:0000313" key="6">
    <source>
        <dbReference type="Proteomes" id="UP000617402"/>
    </source>
</evidence>
<dbReference type="InterPro" id="IPR036291">
    <property type="entry name" value="NAD(P)-bd_dom_sf"/>
</dbReference>
<name>A0ABR7T512_HELCL</name>
<evidence type="ECO:0000256" key="2">
    <source>
        <dbReference type="ARBA" id="ARBA00023002"/>
    </source>
</evidence>
<dbReference type="PRINTS" id="PR00081">
    <property type="entry name" value="GDHRDH"/>
</dbReference>